<protein>
    <submittedName>
        <fullName evidence="2">Uncharacterized protein</fullName>
    </submittedName>
</protein>
<organism evidence="2 3">
    <name type="scientific">Circinella minor</name>
    <dbReference type="NCBI Taxonomy" id="1195481"/>
    <lineage>
        <taxon>Eukaryota</taxon>
        <taxon>Fungi</taxon>
        <taxon>Fungi incertae sedis</taxon>
        <taxon>Mucoromycota</taxon>
        <taxon>Mucoromycotina</taxon>
        <taxon>Mucoromycetes</taxon>
        <taxon>Mucorales</taxon>
        <taxon>Lichtheimiaceae</taxon>
        <taxon>Circinella</taxon>
    </lineage>
</organism>
<dbReference type="AlphaFoldDB" id="A0A8H7V5U1"/>
<feature type="non-terminal residue" evidence="2">
    <location>
        <position position="1"/>
    </location>
</feature>
<dbReference type="OrthoDB" id="2296161at2759"/>
<feature type="region of interest" description="Disordered" evidence="1">
    <location>
        <begin position="456"/>
        <end position="506"/>
    </location>
</feature>
<dbReference type="EMBL" id="JAEPRB010001421">
    <property type="protein sequence ID" value="KAG2204488.1"/>
    <property type="molecule type" value="Genomic_DNA"/>
</dbReference>
<gene>
    <name evidence="2" type="ORF">INT45_004812</name>
</gene>
<name>A0A8H7V5U1_9FUNG</name>
<keyword evidence="3" id="KW-1185">Reference proteome</keyword>
<evidence type="ECO:0000256" key="1">
    <source>
        <dbReference type="SAM" id="MobiDB-lite"/>
    </source>
</evidence>
<reference evidence="2 3" key="1">
    <citation type="submission" date="2020-12" db="EMBL/GenBank/DDBJ databases">
        <title>Metabolic potential, ecology and presence of endohyphal bacteria is reflected in genomic diversity of Mucoromycotina.</title>
        <authorList>
            <person name="Muszewska A."/>
            <person name="Okrasinska A."/>
            <person name="Steczkiewicz K."/>
            <person name="Drgas O."/>
            <person name="Orlowska M."/>
            <person name="Perlinska-Lenart U."/>
            <person name="Aleksandrzak-Piekarczyk T."/>
            <person name="Szatraj K."/>
            <person name="Zielenkiewicz U."/>
            <person name="Pilsyk S."/>
            <person name="Malc E."/>
            <person name="Mieczkowski P."/>
            <person name="Kruszewska J.S."/>
            <person name="Biernat P."/>
            <person name="Pawlowska J."/>
        </authorList>
    </citation>
    <scope>NUCLEOTIDE SEQUENCE [LARGE SCALE GENOMIC DNA]</scope>
    <source>
        <strain evidence="2 3">CBS 142.35</strain>
    </source>
</reference>
<dbReference type="Proteomes" id="UP000646827">
    <property type="component" value="Unassembled WGS sequence"/>
</dbReference>
<comment type="caution">
    <text evidence="2">The sequence shown here is derived from an EMBL/GenBank/DDBJ whole genome shotgun (WGS) entry which is preliminary data.</text>
</comment>
<proteinExistence type="predicted"/>
<feature type="compositionally biased region" description="Basic and acidic residues" evidence="1">
    <location>
        <begin position="459"/>
        <end position="470"/>
    </location>
</feature>
<evidence type="ECO:0000313" key="2">
    <source>
        <dbReference type="EMBL" id="KAG2204488.1"/>
    </source>
</evidence>
<evidence type="ECO:0000313" key="3">
    <source>
        <dbReference type="Proteomes" id="UP000646827"/>
    </source>
</evidence>
<accession>A0A8H7V5U1</accession>
<sequence length="506" mass="54358">MLVIGTFFRFAEVSRLRRVLCKPPVVGKTREEEKSPIPYVKWNNNVVRRDKRGGITDLDPVKVPGVGVEVYTWADRVRSTAFSRQRTVDRKKSQKNTSPTVLPDAVDLLCEQFAAMDLGPSAQASASAQHQDEPGSPMLVDIPCDDVQVQSWENEADADSLALDGTLFSSPTGTPFPDCDVEMEDSFVDDSNEIPSAAAGEIGPVAMDIDGDSVSMDSTVQELEHQHVQQENTVGFDAAVVMHTAAALTFMSPAQEQSMPEENTLTNGTDNYSDDFSPEIITDAAVVEASEHEQDVGDTTASDALANNMLPSLDQSNNTTVGNASSVDVSSDFPTMTNASTLVEDPNDEGKDLSFKLDFSKAANFKPVIKQSCATFVASLPIIEEEEEELGEDEEVRVGADELAEGDASELIPASQDPAVVPDASVAAPFVRGVKRGLDTTDDSTFSTDEVEYAPVVRRRVDEGDSKSLDSQDGQSEEENGEAIVLIQDQNTTVPGPSVAAPSVRG</sequence>